<dbReference type="Proteomes" id="UP000001946">
    <property type="component" value="Chromosome"/>
</dbReference>
<gene>
    <name evidence="1" type="ordered locus">DSY2445</name>
</gene>
<dbReference type="EMBL" id="AP008230">
    <property type="protein sequence ID" value="BAE84234.1"/>
    <property type="molecule type" value="Genomic_DNA"/>
</dbReference>
<sequence length="162" mass="18504">MRRAIMYSITYGEVTFEEMYQLIRNYTAHGSKIQYKLAVGTDSQNFSYTKVPITIGVHKFINDVGRGGIFFSEIRKVRKITNTKQKILFETGLSLEYAQKLQERFEKDNIYCPIAVHVDVGYNGPTAQFMDEVVGWVKSCGFLCEVKPNSYMASSVANRLSK</sequence>
<dbReference type="Pfam" id="PF04308">
    <property type="entry name" value="RNaseH_like"/>
    <property type="match status" value="1"/>
</dbReference>
<evidence type="ECO:0000313" key="1">
    <source>
        <dbReference type="EMBL" id="BAE84234.1"/>
    </source>
</evidence>
<dbReference type="STRING" id="138119.DSY2445"/>
<name>Q24UQ8_DESHY</name>
<dbReference type="PANTHER" id="PTHR39961">
    <property type="entry name" value="HYPOTHETICAL CYTOSOLIC PROTEIN"/>
    <property type="match status" value="1"/>
</dbReference>
<dbReference type="KEGG" id="dsy:DSY2445"/>
<dbReference type="HOGENOM" id="CLU_128607_0_0_9"/>
<evidence type="ECO:0000313" key="2">
    <source>
        <dbReference type="Proteomes" id="UP000001946"/>
    </source>
</evidence>
<proteinExistence type="predicted"/>
<accession>Q24UQ8</accession>
<reference evidence="1 2" key="1">
    <citation type="journal article" date="2006" name="J. Bacteriol.">
        <title>Complete genome sequence of the dehalorespiring bacterium Desulfitobacterium hafniense Y51 and comparison with Dehalococcoides ethenogenes 195.</title>
        <authorList>
            <person name="Nonaka H."/>
            <person name="Keresztes G."/>
            <person name="Shinoda Y."/>
            <person name="Ikenaga Y."/>
            <person name="Abe M."/>
            <person name="Naito K."/>
            <person name="Inatomi K."/>
            <person name="Furukawa K."/>
            <person name="Inui M."/>
            <person name="Yukawa H."/>
        </authorList>
    </citation>
    <scope>NUCLEOTIDE SEQUENCE [LARGE SCALE GENOMIC DNA]</scope>
    <source>
        <strain evidence="1 2">Y51</strain>
    </source>
</reference>
<dbReference type="InterPro" id="IPR007405">
    <property type="entry name" value="Phage_KVP40_Orf299"/>
</dbReference>
<protein>
    <submittedName>
        <fullName evidence="1">Uncharacterized protein</fullName>
    </submittedName>
</protein>
<dbReference type="eggNOG" id="COG1978">
    <property type="taxonomic scope" value="Bacteria"/>
</dbReference>
<dbReference type="PANTHER" id="PTHR39961:SF1">
    <property type="entry name" value="DUF458 DOMAIN-CONTAINING PROTEIN"/>
    <property type="match status" value="1"/>
</dbReference>
<organism evidence="1 2">
    <name type="scientific">Desulfitobacterium hafniense (strain Y51)</name>
    <dbReference type="NCBI Taxonomy" id="138119"/>
    <lineage>
        <taxon>Bacteria</taxon>
        <taxon>Bacillati</taxon>
        <taxon>Bacillota</taxon>
        <taxon>Clostridia</taxon>
        <taxon>Eubacteriales</taxon>
        <taxon>Desulfitobacteriaceae</taxon>
        <taxon>Desulfitobacterium</taxon>
    </lineage>
</organism>
<dbReference type="AlphaFoldDB" id="Q24UQ8"/>
<keyword evidence="2" id="KW-1185">Reference proteome</keyword>